<dbReference type="InterPro" id="IPR029526">
    <property type="entry name" value="PGBD"/>
</dbReference>
<keyword evidence="3" id="KW-1185">Reference proteome</keyword>
<evidence type="ECO:0000313" key="3">
    <source>
        <dbReference type="Proteomes" id="UP001195483"/>
    </source>
</evidence>
<reference evidence="2" key="3">
    <citation type="submission" date="2023-05" db="EMBL/GenBank/DDBJ databases">
        <authorList>
            <person name="Smith C.H."/>
        </authorList>
    </citation>
    <scope>NUCLEOTIDE SEQUENCE</scope>
    <source>
        <strain evidence="2">CHS0354</strain>
        <tissue evidence="2">Mantle</tissue>
    </source>
</reference>
<comment type="caution">
    <text evidence="2">The sequence shown here is derived from an EMBL/GenBank/DDBJ whole genome shotgun (WGS) entry which is preliminary data.</text>
</comment>
<dbReference type="Pfam" id="PF13843">
    <property type="entry name" value="DDE_Tnp_1_7"/>
    <property type="match status" value="1"/>
</dbReference>
<evidence type="ECO:0000259" key="1">
    <source>
        <dbReference type="Pfam" id="PF13843"/>
    </source>
</evidence>
<accession>A0AAE0VY58</accession>
<name>A0AAE0VY58_9BIVA</name>
<dbReference type="PANTHER" id="PTHR46599:SF3">
    <property type="entry name" value="PIGGYBAC TRANSPOSABLE ELEMENT-DERIVED PROTEIN 4"/>
    <property type="match status" value="1"/>
</dbReference>
<sequence>MQDVQDFWSTDPVMVTFFPSVMSRDRFLILISFFYLCNNAEYVARGVPGYNPVRKLCCVFINVISRFGSVFVPNRYLSLDEGMIPWRGKLSFRVYNPDTPIKYGIKSYMVCDSTNGYYSKFQLYVGKSNIPASENGKTYDLAMDMMHNFFGQGYTLFMDSYYLSLSLFLDLWELGTSAIGTVQSTRQGIPQTLKDKKLTV</sequence>
<feature type="domain" description="PiggyBac transposable element-derived protein" evidence="1">
    <location>
        <begin position="2"/>
        <end position="198"/>
    </location>
</feature>
<reference evidence="2" key="2">
    <citation type="journal article" date="2021" name="Genome Biol. Evol.">
        <title>Developing a high-quality reference genome for a parasitic bivalve with doubly uniparental inheritance (Bivalvia: Unionida).</title>
        <authorList>
            <person name="Smith C.H."/>
        </authorList>
    </citation>
    <scope>NUCLEOTIDE SEQUENCE</scope>
    <source>
        <strain evidence="2">CHS0354</strain>
        <tissue evidence="2">Mantle</tissue>
    </source>
</reference>
<dbReference type="Proteomes" id="UP001195483">
    <property type="component" value="Unassembled WGS sequence"/>
</dbReference>
<proteinExistence type="predicted"/>
<reference evidence="2" key="1">
    <citation type="journal article" date="2021" name="Genome Biol. Evol.">
        <title>A High-Quality Reference Genome for a Parasitic Bivalve with Doubly Uniparental Inheritance (Bivalvia: Unionida).</title>
        <authorList>
            <person name="Smith C.H."/>
        </authorList>
    </citation>
    <scope>NUCLEOTIDE SEQUENCE</scope>
    <source>
        <strain evidence="2">CHS0354</strain>
    </source>
</reference>
<protein>
    <recommendedName>
        <fullName evidence="1">PiggyBac transposable element-derived protein domain-containing protein</fullName>
    </recommendedName>
</protein>
<dbReference type="AlphaFoldDB" id="A0AAE0VY58"/>
<gene>
    <name evidence="2" type="ORF">CHS0354_000258</name>
</gene>
<dbReference type="EMBL" id="JAEAOA010000065">
    <property type="protein sequence ID" value="KAK3594436.1"/>
    <property type="molecule type" value="Genomic_DNA"/>
</dbReference>
<evidence type="ECO:0000313" key="2">
    <source>
        <dbReference type="EMBL" id="KAK3594436.1"/>
    </source>
</evidence>
<dbReference type="PANTHER" id="PTHR46599">
    <property type="entry name" value="PIGGYBAC TRANSPOSABLE ELEMENT-DERIVED PROTEIN 4"/>
    <property type="match status" value="1"/>
</dbReference>
<organism evidence="2 3">
    <name type="scientific">Potamilus streckersoni</name>
    <dbReference type="NCBI Taxonomy" id="2493646"/>
    <lineage>
        <taxon>Eukaryota</taxon>
        <taxon>Metazoa</taxon>
        <taxon>Spiralia</taxon>
        <taxon>Lophotrochozoa</taxon>
        <taxon>Mollusca</taxon>
        <taxon>Bivalvia</taxon>
        <taxon>Autobranchia</taxon>
        <taxon>Heteroconchia</taxon>
        <taxon>Palaeoheterodonta</taxon>
        <taxon>Unionida</taxon>
        <taxon>Unionoidea</taxon>
        <taxon>Unionidae</taxon>
        <taxon>Ambleminae</taxon>
        <taxon>Lampsilini</taxon>
        <taxon>Potamilus</taxon>
    </lineage>
</organism>